<feature type="chain" id="PRO_5041253629" evidence="16">
    <location>
        <begin position="39"/>
        <end position="804"/>
    </location>
</feature>
<dbReference type="InterPro" id="IPR036942">
    <property type="entry name" value="Beta-barrel_TonB_sf"/>
</dbReference>
<dbReference type="RefSeq" id="WP_280026480.1">
    <property type="nucleotide sequence ID" value="NZ_JAOCKG010000003.1"/>
</dbReference>
<feature type="domain" description="Secretin/TonB short N-terminal" evidence="17">
    <location>
        <begin position="66"/>
        <end position="116"/>
    </location>
</feature>
<dbReference type="InterPro" id="IPR011662">
    <property type="entry name" value="Secretin/TonB_short_N"/>
</dbReference>
<proteinExistence type="inferred from homology"/>
<feature type="signal peptide" evidence="16">
    <location>
        <begin position="1"/>
        <end position="38"/>
    </location>
</feature>
<dbReference type="Pfam" id="PF07715">
    <property type="entry name" value="Plug"/>
    <property type="match status" value="1"/>
</dbReference>
<protein>
    <submittedName>
        <fullName evidence="18">TonB-dependent siderophore receptor</fullName>
    </submittedName>
</protein>
<evidence type="ECO:0000256" key="12">
    <source>
        <dbReference type="ARBA" id="ARBA00023170"/>
    </source>
</evidence>
<keyword evidence="5" id="KW-0410">Iron transport</keyword>
<evidence type="ECO:0000256" key="2">
    <source>
        <dbReference type="ARBA" id="ARBA00009810"/>
    </source>
</evidence>
<keyword evidence="4 14" id="KW-1134">Transmembrane beta strand</keyword>
<keyword evidence="13 14" id="KW-0998">Cell outer membrane</keyword>
<dbReference type="InterPro" id="IPR012910">
    <property type="entry name" value="Plug_dom"/>
</dbReference>
<dbReference type="SUPFAM" id="SSF56935">
    <property type="entry name" value="Porins"/>
    <property type="match status" value="1"/>
</dbReference>
<evidence type="ECO:0000256" key="15">
    <source>
        <dbReference type="RuleBase" id="RU003357"/>
    </source>
</evidence>
<dbReference type="InterPro" id="IPR010105">
    <property type="entry name" value="TonB_sidphr_rcpt"/>
</dbReference>
<sequence length="804" mass="87746">MNERKTNKTRLAPPRATRRFLIRSLFAASIGAASAAAAAQTAVVDVNLPAGALSQSLNALARQSGTPILVEASVVAGRSAAAVSGRMTVMQAVQALLAGTRLAAQEQRGAIVVRPAGEDAAMLETVTVTGAGVAENAWGPAPGLVASRSATGTKTDTSILENPQSVSVVTRKEMDARNVQTVTEAIQYTPGVSVDQLGMDNQIEWISLRGFSSPSSYLDGLRLGPIWQSEPFGLERVEVLRGPASVLYGESGPGGLTGMISKRPSAERAGEVQLQAGNQDRFQGAVDLTGPVGETDEWLYRVVALQRDSNTAVDYVKNDRVFLAPSLTWQPSAATRLTLLTQYQRDRIGFLPQYLPADGTLHDNPHGSVPRSRYVGEPDREHYLRDQTAVGYSLEHSFNDTFSLQQNARYTRVHQEFDTVTGNGLLPDRRTLRRRLFDADQTSYDINVDTTLTSRFATGALTHTLLTGVEYSRQRYDSLNWICGTAECAPPIDLFNPVYGQTIQRPDLPVTDALQHQERLGVYAQDQIRLGRWAYTLGGRWDRVRQSMMDRLSDTTTRSADHAFTARVGAAYLFDNGVTPYASYSESFQPTSGLIYPSSPAKPTTGRQYEVGVKYEPAGHNSFVGVALFDVAQRNMATTDPVNPGFIVQSAETRVRGVELEGKLELSRQLSVLASYTYTDAEYKRSNDGYEGNQVSITPRSQASAWVDYAFTDALAGLSAGAGVRYVGKRYGNASNTIELASYTLVDAALRYDLRTFGGQWRNASVALNVNNLFDKDYVGVCLSNTRCYFGAPRTVMATVTYRW</sequence>
<keyword evidence="6 14" id="KW-0812">Transmembrane</keyword>
<keyword evidence="10 15" id="KW-0798">TonB box</keyword>
<dbReference type="SMART" id="SM00965">
    <property type="entry name" value="STN"/>
    <property type="match status" value="1"/>
</dbReference>
<dbReference type="GO" id="GO:0015344">
    <property type="term" value="F:siderophore uptake transmembrane transporter activity"/>
    <property type="evidence" value="ECO:0007669"/>
    <property type="project" value="TreeGrafter"/>
</dbReference>
<dbReference type="GO" id="GO:0015891">
    <property type="term" value="P:siderophore transport"/>
    <property type="evidence" value="ECO:0007669"/>
    <property type="project" value="InterPro"/>
</dbReference>
<keyword evidence="7 16" id="KW-0732">Signal</keyword>
<dbReference type="Gene3D" id="2.170.130.10">
    <property type="entry name" value="TonB-dependent receptor, plug domain"/>
    <property type="match status" value="1"/>
</dbReference>
<dbReference type="InterPro" id="IPR000531">
    <property type="entry name" value="Beta-barrel_TonB"/>
</dbReference>
<dbReference type="AlphaFoldDB" id="A0AA42WAT2"/>
<dbReference type="GO" id="GO:0009279">
    <property type="term" value="C:cell outer membrane"/>
    <property type="evidence" value="ECO:0007669"/>
    <property type="project" value="UniProtKB-SubCell"/>
</dbReference>
<evidence type="ECO:0000256" key="1">
    <source>
        <dbReference type="ARBA" id="ARBA00004571"/>
    </source>
</evidence>
<dbReference type="CDD" id="cd01347">
    <property type="entry name" value="ligand_gated_channel"/>
    <property type="match status" value="1"/>
</dbReference>
<dbReference type="PROSITE" id="PS52016">
    <property type="entry name" value="TONB_DEPENDENT_REC_3"/>
    <property type="match status" value="1"/>
</dbReference>
<evidence type="ECO:0000256" key="3">
    <source>
        <dbReference type="ARBA" id="ARBA00022448"/>
    </source>
</evidence>
<reference evidence="18" key="1">
    <citation type="submission" date="2022-09" db="EMBL/GenBank/DDBJ databases">
        <title>Intensive care unit water sources are persistently colonized with multi-drug resistant bacteria and are the site of extensive horizontal gene transfer of antibiotic resistance genes.</title>
        <authorList>
            <person name="Diorio-Toth L."/>
        </authorList>
    </citation>
    <scope>NUCLEOTIDE SEQUENCE</scope>
    <source>
        <strain evidence="18">GD03676</strain>
    </source>
</reference>
<evidence type="ECO:0000259" key="17">
    <source>
        <dbReference type="SMART" id="SM00965"/>
    </source>
</evidence>
<gene>
    <name evidence="18" type="ORF">N5K24_08915</name>
</gene>
<keyword evidence="11 14" id="KW-0472">Membrane</keyword>
<dbReference type="FunFam" id="2.40.170.20:FF:000005">
    <property type="entry name" value="TonB-dependent siderophore receptor"/>
    <property type="match status" value="1"/>
</dbReference>
<evidence type="ECO:0000256" key="11">
    <source>
        <dbReference type="ARBA" id="ARBA00023136"/>
    </source>
</evidence>
<evidence type="ECO:0000313" key="19">
    <source>
        <dbReference type="Proteomes" id="UP001161276"/>
    </source>
</evidence>
<dbReference type="NCBIfam" id="TIGR01783">
    <property type="entry name" value="TonB-siderophor"/>
    <property type="match status" value="1"/>
</dbReference>
<evidence type="ECO:0000256" key="6">
    <source>
        <dbReference type="ARBA" id="ARBA00022692"/>
    </source>
</evidence>
<dbReference type="Pfam" id="PF00593">
    <property type="entry name" value="TonB_dep_Rec_b-barrel"/>
    <property type="match status" value="1"/>
</dbReference>
<evidence type="ECO:0000256" key="16">
    <source>
        <dbReference type="SAM" id="SignalP"/>
    </source>
</evidence>
<dbReference type="InterPro" id="IPR039426">
    <property type="entry name" value="TonB-dep_rcpt-like"/>
</dbReference>
<keyword evidence="12 18" id="KW-0675">Receptor</keyword>
<evidence type="ECO:0000256" key="9">
    <source>
        <dbReference type="ARBA" id="ARBA00023065"/>
    </source>
</evidence>
<organism evidence="18 19">
    <name type="scientific">Achromobacter marplatensis</name>
    <dbReference type="NCBI Taxonomy" id="470868"/>
    <lineage>
        <taxon>Bacteria</taxon>
        <taxon>Pseudomonadati</taxon>
        <taxon>Pseudomonadota</taxon>
        <taxon>Betaproteobacteria</taxon>
        <taxon>Burkholderiales</taxon>
        <taxon>Alcaligenaceae</taxon>
        <taxon>Achromobacter</taxon>
    </lineage>
</organism>
<dbReference type="FunFam" id="2.170.130.10:FF:000001">
    <property type="entry name" value="Catecholate siderophore TonB-dependent receptor"/>
    <property type="match status" value="1"/>
</dbReference>
<dbReference type="Gene3D" id="2.40.170.20">
    <property type="entry name" value="TonB-dependent receptor, beta-barrel domain"/>
    <property type="match status" value="1"/>
</dbReference>
<keyword evidence="9" id="KW-0406">Ion transport</keyword>
<dbReference type="GO" id="GO:0038023">
    <property type="term" value="F:signaling receptor activity"/>
    <property type="evidence" value="ECO:0007669"/>
    <property type="project" value="InterPro"/>
</dbReference>
<comment type="subcellular location">
    <subcellularLocation>
        <location evidence="1 14">Cell outer membrane</location>
        <topology evidence="1 14">Multi-pass membrane protein</topology>
    </subcellularLocation>
</comment>
<keyword evidence="8" id="KW-0408">Iron</keyword>
<accession>A0AA42WAT2</accession>
<evidence type="ECO:0000256" key="13">
    <source>
        <dbReference type="ARBA" id="ARBA00023237"/>
    </source>
</evidence>
<dbReference type="Proteomes" id="UP001161276">
    <property type="component" value="Unassembled WGS sequence"/>
</dbReference>
<evidence type="ECO:0000256" key="10">
    <source>
        <dbReference type="ARBA" id="ARBA00023077"/>
    </source>
</evidence>
<evidence type="ECO:0000256" key="8">
    <source>
        <dbReference type="ARBA" id="ARBA00023004"/>
    </source>
</evidence>
<comment type="similarity">
    <text evidence="2 14 15">Belongs to the TonB-dependent receptor family.</text>
</comment>
<dbReference type="EMBL" id="JAOCKG010000003">
    <property type="protein sequence ID" value="MDH2050517.1"/>
    <property type="molecule type" value="Genomic_DNA"/>
</dbReference>
<dbReference type="InterPro" id="IPR037066">
    <property type="entry name" value="Plug_dom_sf"/>
</dbReference>
<evidence type="ECO:0000256" key="4">
    <source>
        <dbReference type="ARBA" id="ARBA00022452"/>
    </source>
</evidence>
<keyword evidence="3 14" id="KW-0813">Transport</keyword>
<dbReference type="PANTHER" id="PTHR32552:SF68">
    <property type="entry name" value="FERRICHROME OUTER MEMBRANE TRANSPORTER_PHAGE RECEPTOR"/>
    <property type="match status" value="1"/>
</dbReference>
<evidence type="ECO:0000313" key="18">
    <source>
        <dbReference type="EMBL" id="MDH2050517.1"/>
    </source>
</evidence>
<name>A0AA42WAT2_9BURK</name>
<dbReference type="Gene3D" id="3.55.50.30">
    <property type="match status" value="1"/>
</dbReference>
<dbReference type="PANTHER" id="PTHR32552">
    <property type="entry name" value="FERRICHROME IRON RECEPTOR-RELATED"/>
    <property type="match status" value="1"/>
</dbReference>
<evidence type="ECO:0000256" key="7">
    <source>
        <dbReference type="ARBA" id="ARBA00022729"/>
    </source>
</evidence>
<evidence type="ECO:0000256" key="14">
    <source>
        <dbReference type="PROSITE-ProRule" id="PRU01360"/>
    </source>
</evidence>
<evidence type="ECO:0000256" key="5">
    <source>
        <dbReference type="ARBA" id="ARBA00022496"/>
    </source>
</evidence>
<comment type="caution">
    <text evidence="18">The sequence shown here is derived from an EMBL/GenBank/DDBJ whole genome shotgun (WGS) entry which is preliminary data.</text>
</comment>